<proteinExistence type="predicted"/>
<dbReference type="RefSeq" id="WP_407051071.1">
    <property type="nucleotide sequence ID" value="NZ_CP158568.1"/>
</dbReference>
<dbReference type="EMBL" id="CP158568">
    <property type="protein sequence ID" value="XBY45974.1"/>
    <property type="molecule type" value="Genomic_DNA"/>
</dbReference>
<dbReference type="KEGG" id="mflg:ABS361_06980"/>
<dbReference type="InterPro" id="IPR036291">
    <property type="entry name" value="NAD(P)-bd_dom_sf"/>
</dbReference>
<protein>
    <submittedName>
        <fullName evidence="2">SDR family oxidoreductase</fullName>
    </submittedName>
</protein>
<gene>
    <name evidence="2" type="ORF">ABS361_06980</name>
</gene>
<dbReference type="SUPFAM" id="SSF51735">
    <property type="entry name" value="NAD(P)-binding Rossmann-fold domains"/>
    <property type="match status" value="1"/>
</dbReference>
<dbReference type="PANTHER" id="PTHR43157:SF31">
    <property type="entry name" value="PHOSPHATIDYLINOSITOL-GLYCAN BIOSYNTHESIS CLASS F PROTEIN"/>
    <property type="match status" value="1"/>
</dbReference>
<accession>A0AAU7XFY4</accession>
<organism evidence="2">
    <name type="scientific">Methyloraptor flagellatus</name>
    <dbReference type="NCBI Taxonomy" id="3162530"/>
    <lineage>
        <taxon>Bacteria</taxon>
        <taxon>Pseudomonadati</taxon>
        <taxon>Pseudomonadota</taxon>
        <taxon>Alphaproteobacteria</taxon>
        <taxon>Hyphomicrobiales</taxon>
        <taxon>Ancalomicrobiaceae</taxon>
        <taxon>Methyloraptor</taxon>
    </lineage>
</organism>
<dbReference type="PANTHER" id="PTHR43157">
    <property type="entry name" value="PHOSPHATIDYLINOSITOL-GLYCAN BIOSYNTHESIS CLASS F PROTEIN-RELATED"/>
    <property type="match status" value="1"/>
</dbReference>
<sequence length="293" mass="31336">MGQAVDGQGVAEPVGARTGLVARRHVVITGAASGIGRATAERLAADGHRLTLVCRPGTETRLAPLAKAGAAVVGCDLSRPREVARLAARLVAEGGAVDVLFCNAGVQPWRRERTPEGLELGFAVNVLAAYVLVRDSLPSLRRSSAPLVLVTGSLVEAWGAVRLDDLQSARDFDPNRAYWTQKLAVLQLVHHFAGLYRDAGIAVHAIEPGMTRTAFARHFRGFYRFMSIVWRPFMRRPEAVAAEIAALISRADLLETTGTNWHRGRPKQPSAAATDAVAARALAEACERLAAVG</sequence>
<keyword evidence="1" id="KW-0560">Oxidoreductase</keyword>
<dbReference type="AlphaFoldDB" id="A0AAU7XFY4"/>
<dbReference type="Pfam" id="PF13561">
    <property type="entry name" value="adh_short_C2"/>
    <property type="match status" value="1"/>
</dbReference>
<dbReference type="InterPro" id="IPR002347">
    <property type="entry name" value="SDR_fam"/>
</dbReference>
<evidence type="ECO:0000256" key="1">
    <source>
        <dbReference type="ARBA" id="ARBA00023002"/>
    </source>
</evidence>
<dbReference type="PRINTS" id="PR00081">
    <property type="entry name" value="GDHRDH"/>
</dbReference>
<reference evidence="2" key="1">
    <citation type="submission" date="2024-06" db="EMBL/GenBank/DDBJ databases">
        <title>Methylostella associata gen. nov., sp. nov., a novel Ancalomicrobiaceae-affiliated facultatively methylotrophic bacteria that feed on methanotrophs of the genus Methylococcus.</title>
        <authorList>
            <person name="Saltykova V."/>
            <person name="Danilova O.V."/>
            <person name="Oshkin I.Y."/>
            <person name="Belova S.E."/>
            <person name="Pimenov N.V."/>
            <person name="Dedysh S.N."/>
        </authorList>
    </citation>
    <scope>NUCLEOTIDE SEQUENCE</scope>
    <source>
        <strain evidence="2">S20</strain>
    </source>
</reference>
<dbReference type="Gene3D" id="3.40.50.720">
    <property type="entry name" value="NAD(P)-binding Rossmann-like Domain"/>
    <property type="match status" value="1"/>
</dbReference>
<evidence type="ECO:0000313" key="2">
    <source>
        <dbReference type="EMBL" id="XBY45974.1"/>
    </source>
</evidence>
<name>A0AAU7XFY4_9HYPH</name>
<dbReference type="GO" id="GO:0016491">
    <property type="term" value="F:oxidoreductase activity"/>
    <property type="evidence" value="ECO:0007669"/>
    <property type="project" value="UniProtKB-KW"/>
</dbReference>